<gene>
    <name evidence="1" type="ORF">E4U13_003430</name>
</gene>
<sequence length="74" mass="8073">MSSNPTVPTPAHRPDISAARGHLQSFADVMGEELDVNSSLPALQNGVEWDELRNQVHGHENLLTAVQVTVPHPR</sequence>
<organism evidence="1 2">
    <name type="scientific">Claviceps humidiphila</name>
    <dbReference type="NCBI Taxonomy" id="1294629"/>
    <lineage>
        <taxon>Eukaryota</taxon>
        <taxon>Fungi</taxon>
        <taxon>Dikarya</taxon>
        <taxon>Ascomycota</taxon>
        <taxon>Pezizomycotina</taxon>
        <taxon>Sordariomycetes</taxon>
        <taxon>Hypocreomycetidae</taxon>
        <taxon>Hypocreales</taxon>
        <taxon>Clavicipitaceae</taxon>
        <taxon>Claviceps</taxon>
    </lineage>
</organism>
<evidence type="ECO:0000313" key="2">
    <source>
        <dbReference type="Proteomes" id="UP000732380"/>
    </source>
</evidence>
<name>A0A9P7TTW6_9HYPO</name>
<proteinExistence type="predicted"/>
<dbReference type="Proteomes" id="UP000732380">
    <property type="component" value="Unassembled WGS sequence"/>
</dbReference>
<accession>A0A9P7TTW6</accession>
<protein>
    <submittedName>
        <fullName evidence="1">Uncharacterized protein</fullName>
    </submittedName>
</protein>
<dbReference type="EMBL" id="SRQM01000268">
    <property type="protein sequence ID" value="KAG6114215.1"/>
    <property type="molecule type" value="Genomic_DNA"/>
</dbReference>
<comment type="caution">
    <text evidence="1">The sequence shown here is derived from an EMBL/GenBank/DDBJ whole genome shotgun (WGS) entry which is preliminary data.</text>
</comment>
<reference evidence="1 2" key="1">
    <citation type="journal article" date="2020" name="bioRxiv">
        <title>Whole genome comparisons of ergot fungi reveals the divergence and evolution of species within the genus Claviceps are the result of varying mechanisms driving genome evolution and host range expansion.</title>
        <authorList>
            <person name="Wyka S.A."/>
            <person name="Mondo S.J."/>
            <person name="Liu M."/>
            <person name="Dettman J."/>
            <person name="Nalam V."/>
            <person name="Broders K.D."/>
        </authorList>
    </citation>
    <scope>NUCLEOTIDE SEQUENCE [LARGE SCALE GENOMIC DNA]</scope>
    <source>
        <strain evidence="1 2">LM576</strain>
    </source>
</reference>
<dbReference type="AlphaFoldDB" id="A0A9P7TTW6"/>
<keyword evidence="2" id="KW-1185">Reference proteome</keyword>
<evidence type="ECO:0000313" key="1">
    <source>
        <dbReference type="EMBL" id="KAG6114215.1"/>
    </source>
</evidence>